<dbReference type="PANTHER" id="PTHR33132:SF135">
    <property type="entry name" value="OS02G0799700 PROTEIN"/>
    <property type="match status" value="1"/>
</dbReference>
<dbReference type="EMBL" id="LEKV01001856">
    <property type="protein sequence ID" value="KVI06003.1"/>
    <property type="molecule type" value="Genomic_DNA"/>
</dbReference>
<keyword evidence="2" id="KW-1185">Reference proteome</keyword>
<dbReference type="PANTHER" id="PTHR33132">
    <property type="entry name" value="OSJNBB0118P14.9 PROTEIN"/>
    <property type="match status" value="1"/>
</dbReference>
<dbReference type="AlphaFoldDB" id="A0A124SGD2"/>
<name>A0A124SGD2_CYNCS</name>
<protein>
    <submittedName>
        <fullName evidence="1">Uncharacterized protein</fullName>
    </submittedName>
</protein>
<comment type="caution">
    <text evidence="1">The sequence shown here is derived from an EMBL/GenBank/DDBJ whole genome shotgun (WGS) entry which is preliminary data.</text>
</comment>
<evidence type="ECO:0000313" key="2">
    <source>
        <dbReference type="Proteomes" id="UP000243975"/>
    </source>
</evidence>
<proteinExistence type="predicted"/>
<dbReference type="Proteomes" id="UP000243975">
    <property type="component" value="Unassembled WGS sequence"/>
</dbReference>
<gene>
    <name evidence="1" type="ORF">Ccrd_015676</name>
</gene>
<reference evidence="1 2" key="1">
    <citation type="journal article" date="2016" name="Sci. Rep.">
        <title>The genome sequence of the outbreeding globe artichoke constructed de novo incorporating a phase-aware low-pass sequencing strategy of F1 progeny.</title>
        <authorList>
            <person name="Scaglione D."/>
            <person name="Reyes-Chin-Wo S."/>
            <person name="Acquadro A."/>
            <person name="Froenicke L."/>
            <person name="Portis E."/>
            <person name="Beitel C."/>
            <person name="Tirone M."/>
            <person name="Mauro R."/>
            <person name="Lo Monaco A."/>
            <person name="Mauromicale G."/>
            <person name="Faccioli P."/>
            <person name="Cattivelli L."/>
            <person name="Rieseberg L."/>
            <person name="Michelmore R."/>
            <person name="Lanteri S."/>
        </authorList>
    </citation>
    <scope>NUCLEOTIDE SEQUENCE [LARGE SCALE GENOMIC DNA]</scope>
    <source>
        <strain evidence="1">2C</strain>
    </source>
</reference>
<organism evidence="1 2">
    <name type="scientific">Cynara cardunculus var. scolymus</name>
    <name type="common">Globe artichoke</name>
    <name type="synonym">Cynara scolymus</name>
    <dbReference type="NCBI Taxonomy" id="59895"/>
    <lineage>
        <taxon>Eukaryota</taxon>
        <taxon>Viridiplantae</taxon>
        <taxon>Streptophyta</taxon>
        <taxon>Embryophyta</taxon>
        <taxon>Tracheophyta</taxon>
        <taxon>Spermatophyta</taxon>
        <taxon>Magnoliopsida</taxon>
        <taxon>eudicotyledons</taxon>
        <taxon>Gunneridae</taxon>
        <taxon>Pentapetalae</taxon>
        <taxon>asterids</taxon>
        <taxon>campanulids</taxon>
        <taxon>Asterales</taxon>
        <taxon>Asteraceae</taxon>
        <taxon>Carduoideae</taxon>
        <taxon>Cardueae</taxon>
        <taxon>Carduinae</taxon>
        <taxon>Cynara</taxon>
    </lineage>
</organism>
<accession>A0A124SGD2</accession>
<dbReference type="OMA" id="CICAPTH"/>
<sequence length="82" mass="9089">MCYPASITLNHEFDIRIRRLPAAAALNHHQHVVVDGHGHGGAAQVKKQCLCSPTVHPGSFRCRHHHSKYVWVGVGPNPRPTQ</sequence>
<evidence type="ECO:0000313" key="1">
    <source>
        <dbReference type="EMBL" id="KVI06003.1"/>
    </source>
</evidence>
<dbReference type="Gramene" id="KVI06003">
    <property type="protein sequence ID" value="KVI06003"/>
    <property type="gene ID" value="Ccrd_015676"/>
</dbReference>